<evidence type="ECO:0000256" key="1">
    <source>
        <dbReference type="PROSITE-ProRule" id="PRU00169"/>
    </source>
</evidence>
<dbReference type="NCBIfam" id="TIGR01764">
    <property type="entry name" value="excise"/>
    <property type="match status" value="1"/>
</dbReference>
<feature type="modified residue" description="4-aspartylphosphate" evidence="1">
    <location>
        <position position="175"/>
    </location>
</feature>
<accession>A0ABS1DV22</accession>
<dbReference type="InterPro" id="IPR041657">
    <property type="entry name" value="HTH_17"/>
</dbReference>
<dbReference type="Pfam" id="PF12728">
    <property type="entry name" value="HTH_17"/>
    <property type="match status" value="1"/>
</dbReference>
<evidence type="ECO:0000313" key="4">
    <source>
        <dbReference type="EMBL" id="MBK1713519.1"/>
    </source>
</evidence>
<evidence type="ECO:0000256" key="2">
    <source>
        <dbReference type="SAM" id="MobiDB-lite"/>
    </source>
</evidence>
<keyword evidence="1" id="KW-0597">Phosphoprotein</keyword>
<dbReference type="Pfam" id="PF00072">
    <property type="entry name" value="Response_reg"/>
    <property type="match status" value="1"/>
</dbReference>
<feature type="region of interest" description="Disordered" evidence="2">
    <location>
        <begin position="246"/>
        <end position="272"/>
    </location>
</feature>
<dbReference type="SMART" id="SM00448">
    <property type="entry name" value="REC"/>
    <property type="match status" value="1"/>
</dbReference>
<sequence length="272" mass="29572">MGSARARWPRTKPVASSSACRWRPSVWARPTRCWRCRRWPARSAISTPEAERVARYTRRTVPLAERSYTTIEVSRRLGVSLQTVQRWVDSGHLKAWKTLGGHRRIDAASAERLFAERAAGATPVVVVIDNQPGAREELVELVRQALPDAQVAAVEDGFRGLVAIGRAAPDIVVTDIQVAHMDGFEMLRSLVGASGPQPPAFIAVTALSDAELAALGPLPGQVLLFQKPPDPGRFIAALQDSASRVQARDEAAVGTTAAETRKPRGRHVRKSG</sequence>
<dbReference type="InterPro" id="IPR009061">
    <property type="entry name" value="DNA-bd_dom_put_sf"/>
</dbReference>
<dbReference type="CDD" id="cd04762">
    <property type="entry name" value="HTH_MerR-trunc"/>
    <property type="match status" value="1"/>
</dbReference>
<dbReference type="SUPFAM" id="SSF46955">
    <property type="entry name" value="Putative DNA-binding domain"/>
    <property type="match status" value="1"/>
</dbReference>
<protein>
    <recommendedName>
        <fullName evidence="3">Response regulatory domain-containing protein</fullName>
    </recommendedName>
</protein>
<keyword evidence="5" id="KW-1185">Reference proteome</keyword>
<proteinExistence type="predicted"/>
<feature type="compositionally biased region" description="Basic residues" evidence="2">
    <location>
        <begin position="263"/>
        <end position="272"/>
    </location>
</feature>
<dbReference type="InterPro" id="IPR011006">
    <property type="entry name" value="CheY-like_superfamily"/>
</dbReference>
<gene>
    <name evidence="4" type="ORF">CKO43_12100</name>
</gene>
<organism evidence="4 5">
    <name type="scientific">Rubrivivax gelatinosus</name>
    <name type="common">Rhodocyclus gelatinosus</name>
    <name type="synonym">Rhodopseudomonas gelatinosa</name>
    <dbReference type="NCBI Taxonomy" id="28068"/>
    <lineage>
        <taxon>Bacteria</taxon>
        <taxon>Pseudomonadati</taxon>
        <taxon>Pseudomonadota</taxon>
        <taxon>Betaproteobacteria</taxon>
        <taxon>Burkholderiales</taxon>
        <taxon>Sphaerotilaceae</taxon>
        <taxon>Rubrivivax</taxon>
    </lineage>
</organism>
<evidence type="ECO:0000259" key="3">
    <source>
        <dbReference type="PROSITE" id="PS50110"/>
    </source>
</evidence>
<comment type="caution">
    <text evidence="4">The sequence shown here is derived from an EMBL/GenBank/DDBJ whole genome shotgun (WGS) entry which is preliminary data.</text>
</comment>
<dbReference type="SUPFAM" id="SSF52172">
    <property type="entry name" value="CheY-like"/>
    <property type="match status" value="1"/>
</dbReference>
<reference evidence="4" key="1">
    <citation type="submission" date="2017-08" db="EMBL/GenBank/DDBJ databases">
        <authorList>
            <person name="Imhoff J.F."/>
            <person name="Rahn T."/>
            <person name="Kuenzel S."/>
            <person name="Neulinger S.C."/>
        </authorList>
    </citation>
    <scope>NUCLEOTIDE SEQUENCE</scope>
    <source>
        <strain evidence="4">IM 151</strain>
    </source>
</reference>
<dbReference type="InterPro" id="IPR001789">
    <property type="entry name" value="Sig_transdc_resp-reg_receiver"/>
</dbReference>
<dbReference type="Proteomes" id="UP001041814">
    <property type="component" value="Unassembled WGS sequence"/>
</dbReference>
<dbReference type="Gene3D" id="1.10.1660.10">
    <property type="match status" value="1"/>
</dbReference>
<dbReference type="Gene3D" id="3.40.50.2300">
    <property type="match status" value="1"/>
</dbReference>
<dbReference type="EMBL" id="NRRU01000040">
    <property type="protein sequence ID" value="MBK1713519.1"/>
    <property type="molecule type" value="Genomic_DNA"/>
</dbReference>
<name>A0ABS1DV22_RUBGE</name>
<dbReference type="InterPro" id="IPR010093">
    <property type="entry name" value="SinI_DNA-bd"/>
</dbReference>
<feature type="domain" description="Response regulatory" evidence="3">
    <location>
        <begin position="124"/>
        <end position="242"/>
    </location>
</feature>
<evidence type="ECO:0000313" key="5">
    <source>
        <dbReference type="Proteomes" id="UP001041814"/>
    </source>
</evidence>
<reference evidence="4" key="2">
    <citation type="journal article" date="2020" name="Microorganisms">
        <title>Osmotic Adaptation and Compatible Solute Biosynthesis of Phototrophic Bacteria as Revealed from Genome Analyses.</title>
        <authorList>
            <person name="Imhoff J.F."/>
            <person name="Rahn T."/>
            <person name="Kunzel S."/>
            <person name="Keller A."/>
            <person name="Neulinger S.C."/>
        </authorList>
    </citation>
    <scope>NUCLEOTIDE SEQUENCE</scope>
    <source>
        <strain evidence="4">IM 151</strain>
    </source>
</reference>
<dbReference type="PROSITE" id="PS50110">
    <property type="entry name" value="RESPONSE_REGULATORY"/>
    <property type="match status" value="1"/>
</dbReference>